<dbReference type="InterPro" id="IPR037275">
    <property type="entry name" value="Znf_CTCHY_sf"/>
</dbReference>
<dbReference type="KEGG" id="nve:5501353"/>
<keyword evidence="9" id="KW-1185">Reference proteome</keyword>
<dbReference type="HOGENOM" id="CLU_013368_1_0_1"/>
<dbReference type="SUPFAM" id="SSF161219">
    <property type="entry name" value="CHY zinc finger-like"/>
    <property type="match status" value="1"/>
</dbReference>
<accession>A7T0F1</accession>
<dbReference type="GO" id="GO:0005634">
    <property type="term" value="C:nucleus"/>
    <property type="evidence" value="ECO:0000318"/>
    <property type="project" value="GO_Central"/>
</dbReference>
<keyword evidence="1" id="KW-0479">Metal-binding</keyword>
<evidence type="ECO:0000313" key="8">
    <source>
        <dbReference type="EMBL" id="EDO30561.1"/>
    </source>
</evidence>
<dbReference type="GO" id="GO:0008270">
    <property type="term" value="F:zinc ion binding"/>
    <property type="evidence" value="ECO:0007669"/>
    <property type="project" value="UniProtKB-KW"/>
</dbReference>
<evidence type="ECO:0008006" key="10">
    <source>
        <dbReference type="Google" id="ProtNLM"/>
    </source>
</evidence>
<dbReference type="Gene3D" id="3.30.40.10">
    <property type="entry name" value="Zinc/RING finger domain, C3HC4 (zinc finger)"/>
    <property type="match status" value="1"/>
</dbReference>
<dbReference type="PhylomeDB" id="A7T0F1"/>
<dbReference type="Proteomes" id="UP000001593">
    <property type="component" value="Unassembled WGS sequence"/>
</dbReference>
<dbReference type="STRING" id="45351.A7T0F1"/>
<dbReference type="Pfam" id="PF05495">
    <property type="entry name" value="zf-CHY"/>
    <property type="match status" value="1"/>
</dbReference>
<evidence type="ECO:0000259" key="7">
    <source>
        <dbReference type="PROSITE" id="PS51270"/>
    </source>
</evidence>
<evidence type="ECO:0000256" key="1">
    <source>
        <dbReference type="ARBA" id="ARBA00022723"/>
    </source>
</evidence>
<dbReference type="CDD" id="cd16464">
    <property type="entry name" value="RING-H2_Pirh2-like"/>
    <property type="match status" value="1"/>
</dbReference>
<keyword evidence="2 4" id="KW-0863">Zinc-finger</keyword>
<evidence type="ECO:0000259" key="6">
    <source>
        <dbReference type="PROSITE" id="PS51266"/>
    </source>
</evidence>
<dbReference type="InterPro" id="IPR001841">
    <property type="entry name" value="Znf_RING"/>
</dbReference>
<dbReference type="eggNOG" id="KOG1940">
    <property type="taxonomic scope" value="Eukaryota"/>
</dbReference>
<evidence type="ECO:0000256" key="3">
    <source>
        <dbReference type="ARBA" id="ARBA00022833"/>
    </source>
</evidence>
<dbReference type="Pfam" id="PF13639">
    <property type="entry name" value="zf-RING_2"/>
    <property type="match status" value="1"/>
</dbReference>
<name>A7T0F1_NEMVE</name>
<dbReference type="SUPFAM" id="SSF57850">
    <property type="entry name" value="RING/U-box"/>
    <property type="match status" value="1"/>
</dbReference>
<dbReference type="OrthoDB" id="411372at2759"/>
<keyword evidence="3" id="KW-0862">Zinc</keyword>
<dbReference type="AlphaFoldDB" id="A7T0F1"/>
<dbReference type="InterPro" id="IPR008913">
    <property type="entry name" value="Znf_CHY"/>
</dbReference>
<gene>
    <name evidence="8" type="ORF">NEMVEDRAFT_v1g237629</name>
</gene>
<proteinExistence type="predicted"/>
<protein>
    <recommendedName>
        <fullName evidence="10">RING finger and CHY zinc finger domain-containing protein 1</fullName>
    </recommendedName>
</protein>
<dbReference type="SMART" id="SM00184">
    <property type="entry name" value="RING"/>
    <property type="match status" value="1"/>
</dbReference>
<feature type="domain" description="RING-type" evidence="5">
    <location>
        <begin position="133"/>
        <end position="176"/>
    </location>
</feature>
<dbReference type="PANTHER" id="PTHR21319">
    <property type="entry name" value="RING FINGER AND CHY ZINC FINGER DOMAIN-CONTAINING PROTEIN 1"/>
    <property type="match status" value="1"/>
</dbReference>
<dbReference type="InterPro" id="IPR017921">
    <property type="entry name" value="Znf_CTCHY"/>
</dbReference>
<feature type="domain" description="CTCHY-type" evidence="7">
    <location>
        <begin position="69"/>
        <end position="132"/>
    </location>
</feature>
<dbReference type="GO" id="GO:0061630">
    <property type="term" value="F:ubiquitin protein ligase activity"/>
    <property type="evidence" value="ECO:0000318"/>
    <property type="project" value="GO_Central"/>
</dbReference>
<dbReference type="PANTHER" id="PTHR21319:SF53">
    <property type="entry name" value="RING FINGER AND CHY ZINC FINGER DOMAIN-CONTAINING PROTEIN 1"/>
    <property type="match status" value="1"/>
</dbReference>
<dbReference type="EMBL" id="DS470024">
    <property type="protein sequence ID" value="EDO30561.1"/>
    <property type="molecule type" value="Genomic_DNA"/>
</dbReference>
<organism evidence="8 9">
    <name type="scientific">Nematostella vectensis</name>
    <name type="common">Starlet sea anemone</name>
    <dbReference type="NCBI Taxonomy" id="45351"/>
    <lineage>
        <taxon>Eukaryota</taxon>
        <taxon>Metazoa</taxon>
        <taxon>Cnidaria</taxon>
        <taxon>Anthozoa</taxon>
        <taxon>Hexacorallia</taxon>
        <taxon>Actiniaria</taxon>
        <taxon>Edwardsiidae</taxon>
        <taxon>Nematostella</taxon>
    </lineage>
</organism>
<evidence type="ECO:0000256" key="4">
    <source>
        <dbReference type="PROSITE-ProRule" id="PRU00601"/>
    </source>
</evidence>
<dbReference type="Pfam" id="PF14599">
    <property type="entry name" value="zinc_ribbon_6"/>
    <property type="match status" value="1"/>
</dbReference>
<dbReference type="InterPro" id="IPR037274">
    <property type="entry name" value="Znf_CHY_sf"/>
</dbReference>
<evidence type="ECO:0000256" key="2">
    <source>
        <dbReference type="ARBA" id="ARBA00022771"/>
    </source>
</evidence>
<dbReference type="GO" id="GO:0006511">
    <property type="term" value="P:ubiquitin-dependent protein catabolic process"/>
    <property type="evidence" value="ECO:0000318"/>
    <property type="project" value="GO_Central"/>
</dbReference>
<dbReference type="PROSITE" id="PS51270">
    <property type="entry name" value="ZF_CTCHY"/>
    <property type="match status" value="1"/>
</dbReference>
<feature type="domain" description="CHY-type" evidence="6">
    <location>
        <begin position="1"/>
        <end position="67"/>
    </location>
</feature>
<evidence type="ECO:0000313" key="9">
    <source>
        <dbReference type="Proteomes" id="UP000001593"/>
    </source>
</evidence>
<sequence>MASASGCEHYTRRCAFVTPCCNNIYACRICHDEKENHQLDRKSVQSVKCLQCNNIQDVASSCEECETKFGRYFCEICRLFDDQEKGQFHCDACGICRIGGRKNFYHCPRCDICLGVGLKDSHKCVDKSARNDCPVCLEDIHTSRISANMSPCGHMIHSTCMSKLLASGLYMCPLCKGSMVNMSSMWKQMDREIGRTPMPEEYHNVKVTVLCCDCHKKSKVKFHVLGAKCSHCGSYNTSREGIEGLPEDLAGGATGGGETEIEDAAMDEGDPDGGSIEHQVRLVQRAVENVSASVADIRLEVDEGIPPNDLPLD</sequence>
<dbReference type="InterPro" id="IPR013083">
    <property type="entry name" value="Znf_RING/FYVE/PHD"/>
</dbReference>
<dbReference type="InterPro" id="IPR039512">
    <property type="entry name" value="RCHY1_zinc-ribbon"/>
</dbReference>
<evidence type="ECO:0000259" key="5">
    <source>
        <dbReference type="PROSITE" id="PS50089"/>
    </source>
</evidence>
<dbReference type="PROSITE" id="PS50089">
    <property type="entry name" value="ZF_RING_2"/>
    <property type="match status" value="1"/>
</dbReference>
<dbReference type="SUPFAM" id="SSF161245">
    <property type="entry name" value="Zinc hairpin stack"/>
    <property type="match status" value="1"/>
</dbReference>
<dbReference type="GO" id="GO:0016567">
    <property type="term" value="P:protein ubiquitination"/>
    <property type="evidence" value="ECO:0000318"/>
    <property type="project" value="GO_Central"/>
</dbReference>
<dbReference type="Gene3D" id="2.20.28.10">
    <property type="match status" value="1"/>
</dbReference>
<dbReference type="OMA" id="NACMSIT"/>
<dbReference type="InParanoid" id="A7T0F1"/>
<dbReference type="PROSITE" id="PS51266">
    <property type="entry name" value="ZF_CHY"/>
    <property type="match status" value="1"/>
</dbReference>
<reference evidence="8 9" key="1">
    <citation type="journal article" date="2007" name="Science">
        <title>Sea anemone genome reveals ancestral eumetazoan gene repertoire and genomic organization.</title>
        <authorList>
            <person name="Putnam N.H."/>
            <person name="Srivastava M."/>
            <person name="Hellsten U."/>
            <person name="Dirks B."/>
            <person name="Chapman J."/>
            <person name="Salamov A."/>
            <person name="Terry A."/>
            <person name="Shapiro H."/>
            <person name="Lindquist E."/>
            <person name="Kapitonov V.V."/>
            <person name="Jurka J."/>
            <person name="Genikhovich G."/>
            <person name="Grigoriev I.V."/>
            <person name="Lucas S.M."/>
            <person name="Steele R.E."/>
            <person name="Finnerty J.R."/>
            <person name="Technau U."/>
            <person name="Martindale M.Q."/>
            <person name="Rokhsar D.S."/>
        </authorList>
    </citation>
    <scope>NUCLEOTIDE SEQUENCE [LARGE SCALE GENOMIC DNA]</scope>
    <source>
        <strain evidence="9">CH2 X CH6</strain>
    </source>
</reference>